<dbReference type="Proteomes" id="UP001596407">
    <property type="component" value="Unassembled WGS sequence"/>
</dbReference>
<dbReference type="EMBL" id="JBHSZH010000005">
    <property type="protein sequence ID" value="MFC7081879.1"/>
    <property type="molecule type" value="Genomic_DNA"/>
</dbReference>
<feature type="region of interest" description="Disordered" evidence="1">
    <location>
        <begin position="1"/>
        <end position="53"/>
    </location>
</feature>
<sequence length="89" mass="9347">MTGQVALWDAGTERNEAPGAGPNQAPRQSGPNTGPEEDAPVRRIEDVDDGYEYPDVSDSIQVLVVPEDAGGVTTDDGETTEEAETTATE</sequence>
<reference evidence="2 3" key="1">
    <citation type="journal article" date="2019" name="Int. J. Syst. Evol. Microbiol.">
        <title>The Global Catalogue of Microorganisms (GCM) 10K type strain sequencing project: providing services to taxonomists for standard genome sequencing and annotation.</title>
        <authorList>
            <consortium name="The Broad Institute Genomics Platform"/>
            <consortium name="The Broad Institute Genome Sequencing Center for Infectious Disease"/>
            <person name="Wu L."/>
            <person name="Ma J."/>
        </authorList>
    </citation>
    <scope>NUCLEOTIDE SEQUENCE [LARGE SCALE GENOMIC DNA]</scope>
    <source>
        <strain evidence="2 3">DT72</strain>
    </source>
</reference>
<proteinExistence type="predicted"/>
<dbReference type="AlphaFoldDB" id="A0ABD5WRP0"/>
<evidence type="ECO:0000313" key="2">
    <source>
        <dbReference type="EMBL" id="MFC7081879.1"/>
    </source>
</evidence>
<feature type="compositionally biased region" description="Acidic residues" evidence="1">
    <location>
        <begin position="75"/>
        <end position="89"/>
    </location>
</feature>
<evidence type="ECO:0000313" key="3">
    <source>
        <dbReference type="Proteomes" id="UP001596407"/>
    </source>
</evidence>
<organism evidence="2 3">
    <name type="scientific">Halorussus caseinilyticus</name>
    <dbReference type="NCBI Taxonomy" id="3034025"/>
    <lineage>
        <taxon>Archaea</taxon>
        <taxon>Methanobacteriati</taxon>
        <taxon>Methanobacteriota</taxon>
        <taxon>Stenosarchaea group</taxon>
        <taxon>Halobacteria</taxon>
        <taxon>Halobacteriales</taxon>
        <taxon>Haladaptataceae</taxon>
        <taxon>Halorussus</taxon>
    </lineage>
</organism>
<dbReference type="InterPro" id="IPR009465">
    <property type="entry name" value="Spondin_N"/>
</dbReference>
<gene>
    <name evidence="2" type="ORF">ACFQJ6_19035</name>
</gene>
<dbReference type="NCBIfam" id="NF038123">
    <property type="entry name" value="NF038123_dom"/>
    <property type="match status" value="1"/>
</dbReference>
<keyword evidence="3" id="KW-1185">Reference proteome</keyword>
<protein>
    <submittedName>
        <fullName evidence="2">Spondin domain-containing protein</fullName>
    </submittedName>
</protein>
<evidence type="ECO:0000256" key="1">
    <source>
        <dbReference type="SAM" id="MobiDB-lite"/>
    </source>
</evidence>
<name>A0ABD5WRP0_9EURY</name>
<dbReference type="RefSeq" id="WP_382210186.1">
    <property type="nucleotide sequence ID" value="NZ_JBHSZH010000005.1"/>
</dbReference>
<comment type="caution">
    <text evidence="2">The sequence shown here is derived from an EMBL/GenBank/DDBJ whole genome shotgun (WGS) entry which is preliminary data.</text>
</comment>
<feature type="region of interest" description="Disordered" evidence="1">
    <location>
        <begin position="66"/>
        <end position="89"/>
    </location>
</feature>
<accession>A0ABD5WRP0</accession>